<keyword evidence="2" id="KW-1185">Reference proteome</keyword>
<comment type="caution">
    <text evidence="1">The sequence shown here is derived from an EMBL/GenBank/DDBJ whole genome shotgun (WGS) entry which is preliminary data.</text>
</comment>
<reference evidence="1" key="1">
    <citation type="journal article" date="2023" name="Access Microbiol">
        <title>De-novo genome assembly for Akanthomyces muscarius, a biocontrol agent of insect agricultural pests.</title>
        <authorList>
            <person name="Erdos Z."/>
            <person name="Studholme D.J."/>
            <person name="Raymond B."/>
            <person name="Sharma M."/>
        </authorList>
    </citation>
    <scope>NUCLEOTIDE SEQUENCE</scope>
    <source>
        <strain evidence="1">Ve6</strain>
    </source>
</reference>
<evidence type="ECO:0000313" key="1">
    <source>
        <dbReference type="EMBL" id="KAJ4161521.1"/>
    </source>
</evidence>
<evidence type="ECO:0000313" key="2">
    <source>
        <dbReference type="Proteomes" id="UP001144673"/>
    </source>
</evidence>
<dbReference type="Proteomes" id="UP001144673">
    <property type="component" value="Unassembled WGS sequence"/>
</dbReference>
<name>A0A9W8QKG2_AKAMU</name>
<dbReference type="CDD" id="cd04370">
    <property type="entry name" value="BAH"/>
    <property type="match status" value="1"/>
</dbReference>
<sequence>MQSPPGQKRKEEHSDDQDETLVQSFLVGKEQYDTLRTNYRVERSYLVEQGMEWSDLAQYPLCYHTATFNIYRVDDFVFVANSHTPEERLTDSCPKSVSWIAQILEIRAADEECVYARVVLNELIASNHLDIIDFRSVCGLATVVPWADSEDEEIPVHAWYWRQAYDCRT</sequence>
<dbReference type="AlphaFoldDB" id="A0A9W8QKG2"/>
<accession>A0A9W8QKG2</accession>
<protein>
    <submittedName>
        <fullName evidence="1">Uncharacterized protein</fullName>
    </submittedName>
</protein>
<dbReference type="KEGG" id="amus:LMH87_007557"/>
<dbReference type="RefSeq" id="XP_056057905.1">
    <property type="nucleotide sequence ID" value="XM_056199458.1"/>
</dbReference>
<organism evidence="1 2">
    <name type="scientific">Akanthomyces muscarius</name>
    <name type="common">Entomopathogenic fungus</name>
    <name type="synonym">Lecanicillium muscarium</name>
    <dbReference type="NCBI Taxonomy" id="2231603"/>
    <lineage>
        <taxon>Eukaryota</taxon>
        <taxon>Fungi</taxon>
        <taxon>Dikarya</taxon>
        <taxon>Ascomycota</taxon>
        <taxon>Pezizomycotina</taxon>
        <taxon>Sordariomycetes</taxon>
        <taxon>Hypocreomycetidae</taxon>
        <taxon>Hypocreales</taxon>
        <taxon>Cordycipitaceae</taxon>
        <taxon>Akanthomyces</taxon>
    </lineage>
</organism>
<proteinExistence type="predicted"/>
<dbReference type="GeneID" id="80894716"/>
<gene>
    <name evidence="1" type="ORF">LMH87_007557</name>
</gene>
<dbReference type="EMBL" id="JAJHUN010000002">
    <property type="protein sequence ID" value="KAJ4161521.1"/>
    <property type="molecule type" value="Genomic_DNA"/>
</dbReference>